<evidence type="ECO:0000313" key="2">
    <source>
        <dbReference type="EMBL" id="TWW10422.1"/>
    </source>
</evidence>
<reference evidence="2 3" key="1">
    <citation type="submission" date="2019-04" db="EMBL/GenBank/DDBJ databases">
        <title>In vitro growth and metabolic characteristics of meat-borne Lactobacillus algidus strains.</title>
        <authorList>
            <person name="Sade E."/>
            <person name="Per J."/>
            <person name="Tytti H."/>
            <person name="Johanna B.K."/>
        </authorList>
    </citation>
    <scope>NUCLEOTIDE SEQUENCE [LARGE SCALE GENOMIC DNA]</scope>
    <source>
        <strain evidence="2 3">LTS37-1</strain>
    </source>
</reference>
<feature type="compositionally biased region" description="Basic residues" evidence="1">
    <location>
        <begin position="197"/>
        <end position="229"/>
    </location>
</feature>
<gene>
    <name evidence="2" type="ORF">LABALGLTS371_14150</name>
</gene>
<evidence type="ECO:0000313" key="3">
    <source>
        <dbReference type="Proteomes" id="UP000321659"/>
    </source>
</evidence>
<accession>A0A5C6M8Z9</accession>
<dbReference type="AlphaFoldDB" id="A0A5C6M8Z9"/>
<protein>
    <submittedName>
        <fullName evidence="2">Uncharacterized protein</fullName>
    </submittedName>
</protein>
<organism evidence="2 3">
    <name type="scientific">Dellaglioa algida</name>
    <dbReference type="NCBI Taxonomy" id="105612"/>
    <lineage>
        <taxon>Bacteria</taxon>
        <taxon>Bacillati</taxon>
        <taxon>Bacillota</taxon>
        <taxon>Bacilli</taxon>
        <taxon>Lactobacillales</taxon>
        <taxon>Lactobacillaceae</taxon>
        <taxon>Dellaglioa</taxon>
    </lineage>
</organism>
<evidence type="ECO:0000256" key="1">
    <source>
        <dbReference type="SAM" id="MobiDB-lite"/>
    </source>
</evidence>
<dbReference type="Proteomes" id="UP000321659">
    <property type="component" value="Unassembled WGS sequence"/>
</dbReference>
<dbReference type="EMBL" id="SRRQ01000013">
    <property type="protein sequence ID" value="TWW10422.1"/>
    <property type="molecule type" value="Genomic_DNA"/>
</dbReference>
<dbReference type="RefSeq" id="WP_146303172.1">
    <property type="nucleotide sequence ID" value="NZ_JANXKU010000009.1"/>
</dbReference>
<proteinExistence type="predicted"/>
<comment type="caution">
    <text evidence="2">The sequence shown here is derived from an EMBL/GenBank/DDBJ whole genome shotgun (WGS) entry which is preliminary data.</text>
</comment>
<sequence>MKMTVEQFMSAIEEETYTKLFYAATPEDVQNVGIPDLFAKGYAALAESLKNNQLAEIQLMIEYPEGTAIFTLETNIINLPYKYYKKLPGFFNEVTDEAEINVYLIVESPVINVSKLRIDKVTSGVEYLEHQDDFNVTMTTMIAEKVAFLENPPEIVEKEKVEPVKKAAATKKKVVKKKKAPAKKKPAKKTTAAAKKPAAKKPTVKKAATKKVTKKKVATKKPAAKKTTTKKKEDK</sequence>
<feature type="region of interest" description="Disordered" evidence="1">
    <location>
        <begin position="167"/>
        <end position="235"/>
    </location>
</feature>
<name>A0A5C6M8Z9_9LACO</name>
<feature type="compositionally biased region" description="Basic residues" evidence="1">
    <location>
        <begin position="168"/>
        <end position="188"/>
    </location>
</feature>